<evidence type="ECO:0000256" key="5">
    <source>
        <dbReference type="ARBA" id="ARBA00023077"/>
    </source>
</evidence>
<evidence type="ECO:0000256" key="10">
    <source>
        <dbReference type="SAM" id="SignalP"/>
    </source>
</evidence>
<feature type="chain" id="PRO_5045533260" evidence="10">
    <location>
        <begin position="25"/>
        <end position="1034"/>
    </location>
</feature>
<evidence type="ECO:0000256" key="2">
    <source>
        <dbReference type="ARBA" id="ARBA00022448"/>
    </source>
</evidence>
<organism evidence="13 14">
    <name type="scientific">Albibacterium profundi</name>
    <dbReference type="NCBI Taxonomy" id="3134906"/>
    <lineage>
        <taxon>Bacteria</taxon>
        <taxon>Pseudomonadati</taxon>
        <taxon>Bacteroidota</taxon>
        <taxon>Sphingobacteriia</taxon>
        <taxon>Sphingobacteriales</taxon>
        <taxon>Sphingobacteriaceae</taxon>
        <taxon>Albibacterium</taxon>
    </lineage>
</organism>
<dbReference type="EMBL" id="JBBVGT010000002">
    <property type="protein sequence ID" value="MFB5945316.1"/>
    <property type="molecule type" value="Genomic_DNA"/>
</dbReference>
<keyword evidence="3 8" id="KW-1134">Transmembrane beta strand</keyword>
<dbReference type="InterPro" id="IPR012910">
    <property type="entry name" value="Plug_dom"/>
</dbReference>
<dbReference type="InterPro" id="IPR023997">
    <property type="entry name" value="TonB-dep_OMP_SusC/RagA_CS"/>
</dbReference>
<dbReference type="Pfam" id="PF13715">
    <property type="entry name" value="CarbopepD_reg_2"/>
    <property type="match status" value="1"/>
</dbReference>
<feature type="domain" description="TonB-dependent receptor plug" evidence="12">
    <location>
        <begin position="120"/>
        <end position="252"/>
    </location>
</feature>
<evidence type="ECO:0000256" key="3">
    <source>
        <dbReference type="ARBA" id="ARBA00022452"/>
    </source>
</evidence>
<comment type="similarity">
    <text evidence="8 9">Belongs to the TonB-dependent receptor family.</text>
</comment>
<dbReference type="Pfam" id="PF07715">
    <property type="entry name" value="Plug"/>
    <property type="match status" value="1"/>
</dbReference>
<dbReference type="NCBIfam" id="TIGR04056">
    <property type="entry name" value="OMP_RagA_SusC"/>
    <property type="match status" value="1"/>
</dbReference>
<keyword evidence="2 8" id="KW-0813">Transport</keyword>
<evidence type="ECO:0000256" key="6">
    <source>
        <dbReference type="ARBA" id="ARBA00023136"/>
    </source>
</evidence>
<evidence type="ECO:0000256" key="4">
    <source>
        <dbReference type="ARBA" id="ARBA00022692"/>
    </source>
</evidence>
<dbReference type="Pfam" id="PF00593">
    <property type="entry name" value="TonB_dep_Rec_b-barrel"/>
    <property type="match status" value="1"/>
</dbReference>
<evidence type="ECO:0000313" key="13">
    <source>
        <dbReference type="EMBL" id="MFB5945316.1"/>
    </source>
</evidence>
<dbReference type="SUPFAM" id="SSF56935">
    <property type="entry name" value="Porins"/>
    <property type="match status" value="1"/>
</dbReference>
<dbReference type="Gene3D" id="2.170.130.10">
    <property type="entry name" value="TonB-dependent receptor, plug domain"/>
    <property type="match status" value="1"/>
</dbReference>
<evidence type="ECO:0000259" key="11">
    <source>
        <dbReference type="Pfam" id="PF00593"/>
    </source>
</evidence>
<gene>
    <name evidence="13" type="ORF">WKR92_05700</name>
</gene>
<keyword evidence="10" id="KW-0732">Signal</keyword>
<keyword evidence="4 8" id="KW-0812">Transmembrane</keyword>
<dbReference type="Gene3D" id="2.40.170.20">
    <property type="entry name" value="TonB-dependent receptor, beta-barrel domain"/>
    <property type="match status" value="1"/>
</dbReference>
<feature type="signal peptide" evidence="10">
    <location>
        <begin position="1"/>
        <end position="24"/>
    </location>
</feature>
<dbReference type="InterPro" id="IPR039426">
    <property type="entry name" value="TonB-dep_rcpt-like"/>
</dbReference>
<dbReference type="InterPro" id="IPR008969">
    <property type="entry name" value="CarboxyPept-like_regulatory"/>
</dbReference>
<feature type="domain" description="TonB-dependent receptor-like beta-barrel" evidence="11">
    <location>
        <begin position="443"/>
        <end position="773"/>
    </location>
</feature>
<dbReference type="SUPFAM" id="SSF49464">
    <property type="entry name" value="Carboxypeptidase regulatory domain-like"/>
    <property type="match status" value="1"/>
</dbReference>
<dbReference type="InterPro" id="IPR023996">
    <property type="entry name" value="TonB-dep_OMP_SusC/RagA"/>
</dbReference>
<keyword evidence="5 9" id="KW-0798">TonB box</keyword>
<evidence type="ECO:0000256" key="9">
    <source>
        <dbReference type="RuleBase" id="RU003357"/>
    </source>
</evidence>
<evidence type="ECO:0000313" key="14">
    <source>
        <dbReference type="Proteomes" id="UP001580928"/>
    </source>
</evidence>
<keyword evidence="7 8" id="KW-0998">Cell outer membrane</keyword>
<dbReference type="RefSeq" id="WP_375556857.1">
    <property type="nucleotide sequence ID" value="NZ_JBBVGT010000002.1"/>
</dbReference>
<name>A0ABV5CCM4_9SPHI</name>
<comment type="subcellular location">
    <subcellularLocation>
        <location evidence="1 8">Cell outer membrane</location>
        <topology evidence="1 8">Multi-pass membrane protein</topology>
    </subcellularLocation>
</comment>
<dbReference type="InterPro" id="IPR037066">
    <property type="entry name" value="Plug_dom_sf"/>
</dbReference>
<comment type="caution">
    <text evidence="13">The sequence shown here is derived from an EMBL/GenBank/DDBJ whole genome shotgun (WGS) entry which is preliminary data.</text>
</comment>
<dbReference type="NCBIfam" id="TIGR04057">
    <property type="entry name" value="SusC_RagA_signa"/>
    <property type="match status" value="1"/>
</dbReference>
<keyword evidence="6 8" id="KW-0472">Membrane</keyword>
<accession>A0ABV5CCM4</accession>
<reference evidence="13 14" key="1">
    <citation type="submission" date="2024-04" db="EMBL/GenBank/DDBJ databases">
        <title>Albibacterium profundi sp. nov., isolated from sediment of the Challenger Deep of Mariana Trench.</title>
        <authorList>
            <person name="Wang Y."/>
        </authorList>
    </citation>
    <scope>NUCLEOTIDE SEQUENCE [LARGE SCALE GENOMIC DNA]</scope>
    <source>
        <strain evidence="13 14">RHL897</strain>
    </source>
</reference>
<dbReference type="InterPro" id="IPR000531">
    <property type="entry name" value="Beta-barrel_TonB"/>
</dbReference>
<keyword evidence="14" id="KW-1185">Reference proteome</keyword>
<protein>
    <submittedName>
        <fullName evidence="13">SusC/RagA family TonB-linked outer membrane protein</fullName>
    </submittedName>
</protein>
<dbReference type="Gene3D" id="2.60.40.1120">
    <property type="entry name" value="Carboxypeptidase-like, regulatory domain"/>
    <property type="match status" value="1"/>
</dbReference>
<evidence type="ECO:0000259" key="12">
    <source>
        <dbReference type="Pfam" id="PF07715"/>
    </source>
</evidence>
<evidence type="ECO:0000256" key="7">
    <source>
        <dbReference type="ARBA" id="ARBA00023237"/>
    </source>
</evidence>
<proteinExistence type="inferred from homology"/>
<dbReference type="PROSITE" id="PS52016">
    <property type="entry name" value="TONB_DEPENDENT_REC_3"/>
    <property type="match status" value="1"/>
</dbReference>
<evidence type="ECO:0000256" key="1">
    <source>
        <dbReference type="ARBA" id="ARBA00004571"/>
    </source>
</evidence>
<dbReference type="Proteomes" id="UP001580928">
    <property type="component" value="Unassembled WGS sequence"/>
</dbReference>
<evidence type="ECO:0000256" key="8">
    <source>
        <dbReference type="PROSITE-ProRule" id="PRU01360"/>
    </source>
</evidence>
<sequence>MKKQRLMATLLPVLFLFCAFNAFAQTRTITGTVYNEENARFSGVTVTVVGTTTSTSTDDNGNFTITASNSDALVFTAVGYEDQSVPVGSRSKITVTMREGVSDLSEVVVTAEFGMKRAARAVGSSVQQIDGATISESGRESFVTALAGRVPGLNVTSTSGTPGSSNTVVLRNITSISGNNQPLYVVDGVPMNNSTFDPLTGMAGAGVDTYSVRNMDYSSRGNDFNPEDIASITVLKGAAAAALYGSDASNGAIIITTKKGRPGAGRVQYSNSFKFDKAYGYPELQTKYANGYYGTTNYWYNSKFGGLYPEGVKTYDNFAAVLQTGFTNRHNVSVEGGSDKSTIRAGFSFLGQEGVIKTTDYERTNLSLAGQSQITDWLKFEGSMQYTNTSNHKVMRGTDGPLYRAMLWPVVDDMSNYLTEDGIYMKVPDYYLDEDLLNPLYGLYKNKFFDKSDRFISNIAFNLTPIENTFFRAQVGWDVGMQNFETSRHPYYAARNAGLGQYNLVESNFSDPTINLLAGYDNTFMDGKLSFSGQLGYHQMENGVTRLASHGSDFIVADFQSINNTEVSTQVASQRNTKRRIQALSGQFQFGYDNLAFITLRGRNDWSSTLPVNNNRYFYPSIEGSIILSDLDFFKSVEDINYIKLRGSVAQVGKDAGPLEIDPQLEPTNLTGGGFKYGFTGPNPNLRPEMTTAHEVGLDFQLFNNRLNGSFTYFGTKNADQIVKGFRLSYATGFVLNNMNVGTFKTWGWEAALDGDIIRLDNGLTWNVGVNASHGKSEVVYLPDNVTEYYNPYTWNYGNIRNGIMVGHPITTLTGMAYMRNDAGDILISPSTGLPLTDNVWSVIGDREPLLRFGIRTSLSYKNFRASALFAGRFGATVLNGTKGQMMSSGTSWESVERRESGPFIFNGVLRDGLENTDNPTKNNIITDFRDYGATIFAGSNEDWLETDVHYLRLRELRLSYRFPASALSWTKIASNFDVFVVGNDLLTWTNYSGIDAVGNTVSAAAGGTGGEGMDIWSIPNPRGILFGISLTLN</sequence>
<dbReference type="InterPro" id="IPR036942">
    <property type="entry name" value="Beta-barrel_TonB_sf"/>
</dbReference>